<accession>A0A939DZ78</accession>
<dbReference type="Proteomes" id="UP000664332">
    <property type="component" value="Unassembled WGS sequence"/>
</dbReference>
<dbReference type="AlphaFoldDB" id="A0A939DZ78"/>
<reference evidence="3" key="1">
    <citation type="submission" date="2021-03" db="EMBL/GenBank/DDBJ databases">
        <authorList>
            <person name="Sun Q."/>
        </authorList>
    </citation>
    <scope>NUCLEOTIDE SEQUENCE</scope>
    <source>
        <strain evidence="3">CCM 8862</strain>
    </source>
</reference>
<dbReference type="InterPro" id="IPR052754">
    <property type="entry name" value="NTPase_KAP_P-loop"/>
</dbReference>
<dbReference type="PANTHER" id="PTHR22674">
    <property type="entry name" value="NTPASE, KAP FAMILY P-LOOP DOMAIN-CONTAINING 1"/>
    <property type="match status" value="1"/>
</dbReference>
<dbReference type="PANTHER" id="PTHR22674:SF6">
    <property type="entry name" value="NTPASE KAP FAMILY P-LOOP DOMAIN-CONTAINING PROTEIN 1"/>
    <property type="match status" value="1"/>
</dbReference>
<comment type="caution">
    <text evidence="3">The sequence shown here is derived from an EMBL/GenBank/DDBJ whole genome shotgun (WGS) entry which is preliminary data.</text>
</comment>
<dbReference type="InterPro" id="IPR011646">
    <property type="entry name" value="KAP_P-loop"/>
</dbReference>
<evidence type="ECO:0000313" key="4">
    <source>
        <dbReference type="Proteomes" id="UP000664332"/>
    </source>
</evidence>
<keyword evidence="4" id="KW-1185">Reference proteome</keyword>
<feature type="region of interest" description="Disordered" evidence="1">
    <location>
        <begin position="609"/>
        <end position="629"/>
    </location>
</feature>
<organism evidence="3 4">
    <name type="scientific">Corynebacterium mendelii</name>
    <dbReference type="NCBI Taxonomy" id="2765362"/>
    <lineage>
        <taxon>Bacteria</taxon>
        <taxon>Bacillati</taxon>
        <taxon>Actinomycetota</taxon>
        <taxon>Actinomycetes</taxon>
        <taxon>Mycobacteriales</taxon>
        <taxon>Corynebacteriaceae</taxon>
        <taxon>Corynebacterium</taxon>
    </lineage>
</organism>
<evidence type="ECO:0000259" key="2">
    <source>
        <dbReference type="Pfam" id="PF07693"/>
    </source>
</evidence>
<evidence type="ECO:0000313" key="3">
    <source>
        <dbReference type="EMBL" id="MBN9643753.1"/>
    </source>
</evidence>
<feature type="domain" description="KAP NTPase" evidence="2">
    <location>
        <begin position="27"/>
        <end position="362"/>
    </location>
</feature>
<dbReference type="SUPFAM" id="SSF52540">
    <property type="entry name" value="P-loop containing nucleoside triphosphate hydrolases"/>
    <property type="match status" value="1"/>
</dbReference>
<sequence>MNSRNPQAPSSFSPDLPTCEDKLGLDPYTRGLTEFIIDAATPMTLAIQGDWGSGKTSTMSQLKASIERRRDLSPDEPGYCNAALLWINTWEYAQFNMQDDLPVALITHILRELERISDSATANQNSKKIFRTLETLRASSLMRHVTSVGMFGADMVAAGLTGGAVTVTEALNKRLAAGNDADGHGSEFDQYRQLGELKQQFRDFVESVCQGRSAQSGQTPERVVIFIDDLDRLPPERAVEVMEAIKNFLDCPRCIFVLAIDFEIVSQGLKAKYGENIPQDRVQVFFDKIIQVPFNMPESGDTSVIVADQLNAARKVKPGNEALFPEPEMLTNPSQTGHELITCSVASNPRAAKRLANTYTLTMGIYREKVGAAAIGSADSLDPINLLAVLCMQVSYPDVYRDLRRRISENNSPAAFLRGFLQPEGSDEKYTDHLADYGIAQRKWFAFARFMGTFMEHFHLDDPDLEGYNDHVRTLKHVVDFASILAVDPSAPARESSTGIDRTRVGFEQHLRDAFEADAVGTKVRDEAKKLWETLSQFNRDNAEQHAEDDEFPDLCFGTQSNVTLRFYPNQENAELPARTRITLAEVVFQKTGFILRVGKGYLDGCPDRKKQSDHIDSDSDAPLDEPTSELEKKLKEICDNSSLKINAKEPPAGFCFQVNKIQTAEQFNHFVPLL</sequence>
<protein>
    <recommendedName>
        <fullName evidence="2">KAP NTPase domain-containing protein</fullName>
    </recommendedName>
</protein>
<dbReference type="Pfam" id="PF07693">
    <property type="entry name" value="KAP_NTPase"/>
    <property type="match status" value="1"/>
</dbReference>
<proteinExistence type="predicted"/>
<feature type="compositionally biased region" description="Basic and acidic residues" evidence="1">
    <location>
        <begin position="609"/>
        <end position="618"/>
    </location>
</feature>
<gene>
    <name evidence="3" type="ORF">JZY06_03820</name>
</gene>
<dbReference type="Gene3D" id="3.40.50.300">
    <property type="entry name" value="P-loop containing nucleotide triphosphate hydrolases"/>
    <property type="match status" value="1"/>
</dbReference>
<dbReference type="EMBL" id="JAFLEQ010000008">
    <property type="protein sequence ID" value="MBN9643753.1"/>
    <property type="molecule type" value="Genomic_DNA"/>
</dbReference>
<feature type="compositionally biased region" description="Acidic residues" evidence="1">
    <location>
        <begin position="619"/>
        <end position="629"/>
    </location>
</feature>
<dbReference type="InterPro" id="IPR027417">
    <property type="entry name" value="P-loop_NTPase"/>
</dbReference>
<evidence type="ECO:0000256" key="1">
    <source>
        <dbReference type="SAM" id="MobiDB-lite"/>
    </source>
</evidence>
<name>A0A939DZ78_9CORY</name>
<feature type="non-terminal residue" evidence="3">
    <location>
        <position position="675"/>
    </location>
</feature>